<accession>A0A9P7FCM8</accession>
<organism evidence="1 2">
    <name type="scientific">Suillus discolor</name>
    <dbReference type="NCBI Taxonomy" id="1912936"/>
    <lineage>
        <taxon>Eukaryota</taxon>
        <taxon>Fungi</taxon>
        <taxon>Dikarya</taxon>
        <taxon>Basidiomycota</taxon>
        <taxon>Agaricomycotina</taxon>
        <taxon>Agaricomycetes</taxon>
        <taxon>Agaricomycetidae</taxon>
        <taxon>Boletales</taxon>
        <taxon>Suillineae</taxon>
        <taxon>Suillaceae</taxon>
        <taxon>Suillus</taxon>
    </lineage>
</organism>
<dbReference type="Proteomes" id="UP000823399">
    <property type="component" value="Unassembled WGS sequence"/>
</dbReference>
<name>A0A9P7FCM8_9AGAM</name>
<reference evidence="1" key="1">
    <citation type="journal article" date="2020" name="New Phytol.">
        <title>Comparative genomics reveals dynamic genome evolution in host specialist ectomycorrhizal fungi.</title>
        <authorList>
            <person name="Lofgren L.A."/>
            <person name="Nguyen N.H."/>
            <person name="Vilgalys R."/>
            <person name="Ruytinx J."/>
            <person name="Liao H.L."/>
            <person name="Branco S."/>
            <person name="Kuo A."/>
            <person name="LaButti K."/>
            <person name="Lipzen A."/>
            <person name="Andreopoulos W."/>
            <person name="Pangilinan J."/>
            <person name="Riley R."/>
            <person name="Hundley H."/>
            <person name="Na H."/>
            <person name="Barry K."/>
            <person name="Grigoriev I.V."/>
            <person name="Stajich J.E."/>
            <person name="Kennedy P.G."/>
        </authorList>
    </citation>
    <scope>NUCLEOTIDE SEQUENCE</scope>
    <source>
        <strain evidence="1">FC423</strain>
    </source>
</reference>
<dbReference type="GeneID" id="64703384"/>
<sequence>MNIVVDLVVAIDCFLPSVMCPGPTNLNQTYTGFTILSRGFYKYRFLDASVCEVTPSTVDHTIRAKYSNDPISSEVNSSTPFRPEHVHKTIFDASNTLHLIMASAAGSLVLQGWDYCQQGRKGGATGQWYNEDVRGKEARVILGTIVLWQLFLLTRIPIFTPV</sequence>
<dbReference type="EMBL" id="JABBWM010000010">
    <property type="protein sequence ID" value="KAG2114187.1"/>
    <property type="molecule type" value="Genomic_DNA"/>
</dbReference>
<dbReference type="OrthoDB" id="3351168at2759"/>
<dbReference type="RefSeq" id="XP_041296300.1">
    <property type="nucleotide sequence ID" value="XM_041441125.1"/>
</dbReference>
<dbReference type="AlphaFoldDB" id="A0A9P7FCM8"/>
<protein>
    <submittedName>
        <fullName evidence="1">Uncharacterized protein</fullName>
    </submittedName>
</protein>
<comment type="caution">
    <text evidence="1">The sequence shown here is derived from an EMBL/GenBank/DDBJ whole genome shotgun (WGS) entry which is preliminary data.</text>
</comment>
<evidence type="ECO:0000313" key="1">
    <source>
        <dbReference type="EMBL" id="KAG2114187.1"/>
    </source>
</evidence>
<gene>
    <name evidence="1" type="ORF">F5147DRAFT_770178</name>
</gene>
<proteinExistence type="predicted"/>
<evidence type="ECO:0000313" key="2">
    <source>
        <dbReference type="Proteomes" id="UP000823399"/>
    </source>
</evidence>
<keyword evidence="2" id="KW-1185">Reference proteome</keyword>